<organism evidence="1 2">
    <name type="scientific">Prevotella herbatica</name>
    <dbReference type="NCBI Taxonomy" id="2801997"/>
    <lineage>
        <taxon>Bacteria</taxon>
        <taxon>Pseudomonadati</taxon>
        <taxon>Bacteroidota</taxon>
        <taxon>Bacteroidia</taxon>
        <taxon>Bacteroidales</taxon>
        <taxon>Prevotellaceae</taxon>
        <taxon>Prevotella</taxon>
    </lineage>
</organism>
<evidence type="ECO:0000313" key="1">
    <source>
        <dbReference type="EMBL" id="BCS84150.1"/>
    </source>
</evidence>
<dbReference type="Proteomes" id="UP001319045">
    <property type="component" value="Chromosome"/>
</dbReference>
<evidence type="ECO:0000313" key="2">
    <source>
        <dbReference type="Proteomes" id="UP001319045"/>
    </source>
</evidence>
<reference evidence="1 2" key="1">
    <citation type="journal article" date="2022" name="Int. J. Syst. Evol. Microbiol.">
        <title>Prevotella herbatica sp. nov., a plant polysaccharide-decomposing anaerobic bacterium isolated from a methanogenic reactor.</title>
        <authorList>
            <person name="Uek A."/>
            <person name="Tonouchi A."/>
            <person name="Kaku N."/>
            <person name="Ueki K."/>
        </authorList>
    </citation>
    <scope>NUCLEOTIDE SEQUENCE [LARGE SCALE GENOMIC DNA]</scope>
    <source>
        <strain evidence="1 2">WR041</strain>
    </source>
</reference>
<protein>
    <submittedName>
        <fullName evidence="1">Uncharacterized protein</fullName>
    </submittedName>
</protein>
<dbReference type="EMBL" id="AP024484">
    <property type="protein sequence ID" value="BCS84150.1"/>
    <property type="molecule type" value="Genomic_DNA"/>
</dbReference>
<accession>A0ABM7NUU7</accession>
<keyword evidence="2" id="KW-1185">Reference proteome</keyword>
<proteinExistence type="predicted"/>
<gene>
    <name evidence="1" type="ORF">prwr041_00430</name>
</gene>
<name>A0ABM7NUU7_9BACT</name>
<dbReference type="RefSeq" id="WP_207154352.1">
    <property type="nucleotide sequence ID" value="NZ_AP024484.1"/>
</dbReference>
<sequence>MRIRIENSNISDNSAQMAFFNCLKKAIEDNGMVITDKNDYDILHTVGAPTQTIISNMRNARRRLIPIVYSPLATISPWNSSYYEKFIIKSGFIHAVGENEQKYLQEKYKGTNVILIKNPEVTHDISQTLFNANFKQLYDEVIIKHEEAVKDNIAKRIEKLKNDVQDDVLKDVLKGCLYMRYRYHRRQIAQKELEDFSTLLIKSDYDEDKMAEILDRLKIYDFVESLEKVMEEKAQLTEGFMPIMAIDNSLTKKIKNTIL</sequence>